<gene>
    <name evidence="2" type="ORF">ACFPJ4_04995</name>
</gene>
<comment type="caution">
    <text evidence="2">The sequence shown here is derived from an EMBL/GenBank/DDBJ whole genome shotgun (WGS) entry which is preliminary data.</text>
</comment>
<dbReference type="Proteomes" id="UP001596039">
    <property type="component" value="Unassembled WGS sequence"/>
</dbReference>
<dbReference type="InterPro" id="IPR012338">
    <property type="entry name" value="Beta-lactam/transpept-like"/>
</dbReference>
<keyword evidence="2" id="KW-0378">Hydrolase</keyword>
<organism evidence="2 3">
    <name type="scientific">Lysinimonas soli</name>
    <dbReference type="NCBI Taxonomy" id="1074233"/>
    <lineage>
        <taxon>Bacteria</taxon>
        <taxon>Bacillati</taxon>
        <taxon>Actinomycetota</taxon>
        <taxon>Actinomycetes</taxon>
        <taxon>Micrococcales</taxon>
        <taxon>Microbacteriaceae</taxon>
        <taxon>Lysinimonas</taxon>
    </lineage>
</organism>
<dbReference type="PANTHER" id="PTHR43319">
    <property type="entry name" value="BETA-LACTAMASE-RELATED"/>
    <property type="match status" value="1"/>
</dbReference>
<evidence type="ECO:0000259" key="1">
    <source>
        <dbReference type="Pfam" id="PF00144"/>
    </source>
</evidence>
<dbReference type="GO" id="GO:0016787">
    <property type="term" value="F:hydrolase activity"/>
    <property type="evidence" value="ECO:0007669"/>
    <property type="project" value="UniProtKB-KW"/>
</dbReference>
<reference evidence="3" key="1">
    <citation type="journal article" date="2019" name="Int. J. Syst. Evol. Microbiol.">
        <title>The Global Catalogue of Microorganisms (GCM) 10K type strain sequencing project: providing services to taxonomists for standard genome sequencing and annotation.</title>
        <authorList>
            <consortium name="The Broad Institute Genomics Platform"/>
            <consortium name="The Broad Institute Genome Sequencing Center for Infectious Disease"/>
            <person name="Wu L."/>
            <person name="Ma J."/>
        </authorList>
    </citation>
    <scope>NUCLEOTIDE SEQUENCE [LARGE SCALE GENOMIC DNA]</scope>
    <source>
        <strain evidence="3">CGMCC 4.6997</strain>
    </source>
</reference>
<dbReference type="Pfam" id="PF00144">
    <property type="entry name" value="Beta-lactamase"/>
    <property type="match status" value="1"/>
</dbReference>
<dbReference type="EMBL" id="JBHSMG010000001">
    <property type="protein sequence ID" value="MFC5501597.1"/>
    <property type="molecule type" value="Genomic_DNA"/>
</dbReference>
<dbReference type="RefSeq" id="WP_386739179.1">
    <property type="nucleotide sequence ID" value="NZ_JBHSMG010000001.1"/>
</dbReference>
<feature type="domain" description="Beta-lactamase-related" evidence="1">
    <location>
        <begin position="34"/>
        <end position="349"/>
    </location>
</feature>
<sequence length="363" mass="39551">MSDAGLPDPAAAGMDSDALRHAVDLAEAWSTRGQLTVLHRGRLALDVAFGCDHDALFWLFSASKPFIAVLVLRLIERGLIGWDDPVARYWPEFAENGKDRITVRQVLQHRTGMPTAGSALGDALAMSNWRQSIGRIERSAPQFDPARGPAYQFLIYGFVLGELVSRVTGDAVEAVLQREVLDPLELRDTFLGLPEEAWPRHVRLHVDGPGGGITQSVLNRRATRAAVIPAAGISSTSRDLARFYQALLRDRAGEGPGILRRETLAEALVPSSDRQTDLFARAPIRWSAGFQLGGPRLGARSGPMGRTSSPTTFGHNGSNCCMGWADPRRELVVAYLTDRVPRQPAGIRQHARVSDAIIAAVRD</sequence>
<evidence type="ECO:0000313" key="3">
    <source>
        <dbReference type="Proteomes" id="UP001596039"/>
    </source>
</evidence>
<dbReference type="EC" id="3.-.-.-" evidence="2"/>
<dbReference type="Gene3D" id="3.40.710.10">
    <property type="entry name" value="DD-peptidase/beta-lactamase superfamily"/>
    <property type="match status" value="1"/>
</dbReference>
<keyword evidence="3" id="KW-1185">Reference proteome</keyword>
<dbReference type="InterPro" id="IPR052907">
    <property type="entry name" value="Beta-lactamase/esterase"/>
</dbReference>
<name>A0ABW0NNI6_9MICO</name>
<dbReference type="PANTHER" id="PTHR43319:SF3">
    <property type="entry name" value="BETA-LACTAMASE-RELATED DOMAIN-CONTAINING PROTEIN"/>
    <property type="match status" value="1"/>
</dbReference>
<protein>
    <submittedName>
        <fullName evidence="2">Serine hydrolase domain-containing protein</fullName>
        <ecNumber evidence="2">3.-.-.-</ecNumber>
    </submittedName>
</protein>
<accession>A0ABW0NNI6</accession>
<dbReference type="SUPFAM" id="SSF56601">
    <property type="entry name" value="beta-lactamase/transpeptidase-like"/>
    <property type="match status" value="1"/>
</dbReference>
<dbReference type="InterPro" id="IPR001466">
    <property type="entry name" value="Beta-lactam-related"/>
</dbReference>
<evidence type="ECO:0000313" key="2">
    <source>
        <dbReference type="EMBL" id="MFC5501597.1"/>
    </source>
</evidence>
<proteinExistence type="predicted"/>